<feature type="binding site" evidence="12">
    <location>
        <position position="250"/>
    </location>
    <ligand>
        <name>K(+)</name>
        <dbReference type="ChEBI" id="CHEBI:29103"/>
    </ligand>
</feature>
<feature type="binding site" evidence="12">
    <location>
        <position position="254"/>
    </location>
    <ligand>
        <name>substrate</name>
    </ligand>
</feature>
<reference evidence="14 15" key="1">
    <citation type="submission" date="2023-07" db="EMBL/GenBank/DDBJ databases">
        <title>Genomic Encyclopedia of Type Strains, Phase IV (KMG-IV): sequencing the most valuable type-strain genomes for metagenomic binning, comparative biology and taxonomic classification.</title>
        <authorList>
            <person name="Goeker M."/>
        </authorList>
    </citation>
    <scope>NUCLEOTIDE SEQUENCE [LARGE SCALE GENOMIC DNA]</scope>
    <source>
        <strain evidence="14 15">DSM 9768</strain>
    </source>
</reference>
<dbReference type="PROSITE" id="PS00584">
    <property type="entry name" value="PFKB_KINASES_2"/>
    <property type="match status" value="1"/>
</dbReference>
<keyword evidence="7 12" id="KW-0418">Kinase</keyword>
<evidence type="ECO:0000256" key="7">
    <source>
        <dbReference type="ARBA" id="ARBA00022777"/>
    </source>
</evidence>
<proteinExistence type="inferred from homology"/>
<comment type="similarity">
    <text evidence="1">Belongs to the carbohydrate kinase pfkB family.</text>
</comment>
<sequence>MDTPKITVVGSLNMDLVISLEVMPQIGETVHGDSIHYIPGGKGANQAVGCARLGADVTMIGAVGDDLFGKRILEEMEQYGLSQDGIFTLKNESTGIASIYHTKEDNSIAIVPGTNGKLTPEMVKSYRDVIAASDIVLLQLEIPMETVHESLRIARSSGVKTVLNPAPVNPLSPELLQLVDVITPNETEFEMLIGKKADRSDAELFEAIRTWESKFGNKLIVTRGKHGATHIIEGKLEHVTAPLVEVVDTTGAGDCFNAALSYGLAKQWEWKEILSFAVRAASISVTKFGAQGGMPTLGQITNSTD</sequence>
<dbReference type="GO" id="GO:0004747">
    <property type="term" value="F:ribokinase activity"/>
    <property type="evidence" value="ECO:0007669"/>
    <property type="project" value="UniProtKB-EC"/>
</dbReference>
<feature type="binding site" evidence="12">
    <location>
        <position position="284"/>
    </location>
    <ligand>
        <name>K(+)</name>
        <dbReference type="ChEBI" id="CHEBI:29103"/>
    </ligand>
</feature>
<dbReference type="PANTHER" id="PTHR10584:SF166">
    <property type="entry name" value="RIBOKINASE"/>
    <property type="match status" value="1"/>
</dbReference>
<feature type="binding site" evidence="12">
    <location>
        <position position="289"/>
    </location>
    <ligand>
        <name>K(+)</name>
        <dbReference type="ChEBI" id="CHEBI:29103"/>
    </ligand>
</feature>
<feature type="binding site" evidence="12">
    <location>
        <position position="287"/>
    </location>
    <ligand>
        <name>K(+)</name>
        <dbReference type="ChEBI" id="CHEBI:29103"/>
    </ligand>
</feature>
<comment type="function">
    <text evidence="12">Catalyzes the phosphorylation of ribose at O-5 in a reaction requiring ATP and magnesium. The resulting D-ribose-5-phosphate can then be used either for sythesis of nucleotides, histidine, and tryptophan, or as a component of the pentose phosphate pathway.</text>
</comment>
<dbReference type="InterPro" id="IPR002173">
    <property type="entry name" value="Carboh/pur_kinase_PfkB_CS"/>
</dbReference>
<evidence type="ECO:0000256" key="12">
    <source>
        <dbReference type="HAMAP-Rule" id="MF_01987"/>
    </source>
</evidence>
<feature type="binding site" evidence="12">
    <location>
        <begin position="222"/>
        <end position="227"/>
    </location>
    <ligand>
        <name>ATP</name>
        <dbReference type="ChEBI" id="CHEBI:30616"/>
    </ligand>
</feature>
<comment type="activity regulation">
    <text evidence="12">Activated by a monovalent cation that binds near, but not in, the active site. The most likely occupant of the site in vivo is potassium. Ion binding induces a conformational change that may alter substrate affinity.</text>
</comment>
<dbReference type="Proteomes" id="UP001230005">
    <property type="component" value="Unassembled WGS sequence"/>
</dbReference>
<comment type="catalytic activity">
    <reaction evidence="12">
        <text>D-ribose + ATP = D-ribose 5-phosphate + ADP + H(+)</text>
        <dbReference type="Rhea" id="RHEA:13697"/>
        <dbReference type="ChEBI" id="CHEBI:15378"/>
        <dbReference type="ChEBI" id="CHEBI:30616"/>
        <dbReference type="ChEBI" id="CHEBI:47013"/>
        <dbReference type="ChEBI" id="CHEBI:78346"/>
        <dbReference type="ChEBI" id="CHEBI:456216"/>
        <dbReference type="EC" id="2.7.1.15"/>
    </reaction>
</comment>
<dbReference type="PROSITE" id="PS00583">
    <property type="entry name" value="PFKB_KINASES_1"/>
    <property type="match status" value="1"/>
</dbReference>
<dbReference type="CDD" id="cd01174">
    <property type="entry name" value="ribokinase"/>
    <property type="match status" value="1"/>
</dbReference>
<comment type="caution">
    <text evidence="12">Lacks conserved residue(s) required for the propagation of feature annotation.</text>
</comment>
<dbReference type="InterPro" id="IPR002139">
    <property type="entry name" value="Ribo/fructo_kinase"/>
</dbReference>
<dbReference type="NCBIfam" id="TIGR02152">
    <property type="entry name" value="D_ribokin_bact"/>
    <property type="match status" value="1"/>
</dbReference>
<dbReference type="InterPro" id="IPR011877">
    <property type="entry name" value="Ribokinase"/>
</dbReference>
<evidence type="ECO:0000256" key="5">
    <source>
        <dbReference type="ARBA" id="ARBA00022723"/>
    </source>
</evidence>
<organism evidence="14 15">
    <name type="scientific">Evansella vedderi</name>
    <dbReference type="NCBI Taxonomy" id="38282"/>
    <lineage>
        <taxon>Bacteria</taxon>
        <taxon>Bacillati</taxon>
        <taxon>Bacillota</taxon>
        <taxon>Bacilli</taxon>
        <taxon>Bacillales</taxon>
        <taxon>Bacillaceae</taxon>
        <taxon>Evansella</taxon>
    </lineage>
</organism>
<keyword evidence="10 12" id="KW-0630">Potassium</keyword>
<evidence type="ECO:0000256" key="4">
    <source>
        <dbReference type="ARBA" id="ARBA00022679"/>
    </source>
</evidence>
<comment type="similarity">
    <text evidence="12">Belongs to the carbohydrate kinase PfkB family. Ribokinase subfamily.</text>
</comment>
<evidence type="ECO:0000256" key="9">
    <source>
        <dbReference type="ARBA" id="ARBA00022842"/>
    </source>
</evidence>
<comment type="pathway">
    <text evidence="12">Carbohydrate metabolism; D-ribose degradation; D-ribose 5-phosphate from beta-D-ribopyranose: step 2/2.</text>
</comment>
<comment type="subcellular location">
    <subcellularLocation>
        <location evidence="12">Cytoplasm</location>
    </subcellularLocation>
</comment>
<evidence type="ECO:0000256" key="11">
    <source>
        <dbReference type="ARBA" id="ARBA00023277"/>
    </source>
</evidence>
<keyword evidence="5 12" id="KW-0479">Metal-binding</keyword>
<dbReference type="HAMAP" id="MF_01987">
    <property type="entry name" value="Ribokinase"/>
    <property type="match status" value="1"/>
</dbReference>
<evidence type="ECO:0000256" key="1">
    <source>
        <dbReference type="ARBA" id="ARBA00005380"/>
    </source>
</evidence>
<comment type="caution">
    <text evidence="14">The sequence shown here is derived from an EMBL/GenBank/DDBJ whole genome shotgun (WGS) entry which is preliminary data.</text>
</comment>
<feature type="binding site" evidence="12">
    <location>
        <begin position="13"/>
        <end position="15"/>
    </location>
    <ligand>
        <name>substrate</name>
    </ligand>
</feature>
<feature type="binding site" evidence="12">
    <location>
        <position position="185"/>
    </location>
    <ligand>
        <name>ATP</name>
        <dbReference type="ChEBI" id="CHEBI:30616"/>
    </ligand>
</feature>
<feature type="binding site" evidence="12">
    <location>
        <position position="141"/>
    </location>
    <ligand>
        <name>substrate</name>
    </ligand>
</feature>
<feature type="active site" description="Proton acceptor" evidence="12">
    <location>
        <position position="254"/>
    </location>
</feature>
<evidence type="ECO:0000259" key="13">
    <source>
        <dbReference type="Pfam" id="PF00294"/>
    </source>
</evidence>
<feature type="binding site" evidence="12">
    <location>
        <begin position="41"/>
        <end position="45"/>
    </location>
    <ligand>
        <name>substrate</name>
    </ligand>
</feature>
<dbReference type="InterPro" id="IPR011611">
    <property type="entry name" value="PfkB_dom"/>
</dbReference>
<dbReference type="EMBL" id="JAUSUG010000002">
    <property type="protein sequence ID" value="MDQ0253470.1"/>
    <property type="molecule type" value="Genomic_DNA"/>
</dbReference>
<evidence type="ECO:0000313" key="14">
    <source>
        <dbReference type="EMBL" id="MDQ0253470.1"/>
    </source>
</evidence>
<keyword evidence="9 12" id="KW-0460">Magnesium</keyword>
<evidence type="ECO:0000256" key="10">
    <source>
        <dbReference type="ARBA" id="ARBA00022958"/>
    </source>
</evidence>
<feature type="binding site" evidence="12">
    <location>
        <position position="248"/>
    </location>
    <ligand>
        <name>K(+)</name>
        <dbReference type="ChEBI" id="CHEBI:29103"/>
    </ligand>
</feature>
<comment type="subunit">
    <text evidence="12">Homodimer.</text>
</comment>
<keyword evidence="6 12" id="KW-0547">Nucleotide-binding</keyword>
<dbReference type="Pfam" id="PF00294">
    <property type="entry name" value="PfkB"/>
    <property type="match status" value="1"/>
</dbReference>
<protein>
    <recommendedName>
        <fullName evidence="3 12">Ribokinase</fullName>
        <shortName evidence="12">RK</shortName>
        <ecNumber evidence="2 12">2.7.1.15</ecNumber>
    </recommendedName>
</protein>
<keyword evidence="11 12" id="KW-0119">Carbohydrate metabolism</keyword>
<feature type="binding site" evidence="12">
    <location>
        <begin position="253"/>
        <end position="254"/>
    </location>
    <ligand>
        <name>ATP</name>
        <dbReference type="ChEBI" id="CHEBI:30616"/>
    </ligand>
</feature>
<dbReference type="Gene3D" id="3.40.1190.20">
    <property type="match status" value="1"/>
</dbReference>
<keyword evidence="12" id="KW-0963">Cytoplasm</keyword>
<dbReference type="EC" id="2.7.1.15" evidence="2 12"/>
<name>A0ABT9ZQF4_9BACI</name>
<evidence type="ECO:0000256" key="6">
    <source>
        <dbReference type="ARBA" id="ARBA00022741"/>
    </source>
</evidence>
<comment type="cofactor">
    <cofactor evidence="12">
        <name>Mg(2+)</name>
        <dbReference type="ChEBI" id="CHEBI:18420"/>
    </cofactor>
    <text evidence="12">Requires a divalent cation, most likely magnesium in vivo, as an electrophilic catalyst to aid phosphoryl group transfer. It is the chelate of the metal and the nucleotide that is the actual substrate.</text>
</comment>
<evidence type="ECO:0000256" key="8">
    <source>
        <dbReference type="ARBA" id="ARBA00022840"/>
    </source>
</evidence>
<dbReference type="PANTHER" id="PTHR10584">
    <property type="entry name" value="SUGAR KINASE"/>
    <property type="match status" value="1"/>
</dbReference>
<dbReference type="SUPFAM" id="SSF53613">
    <property type="entry name" value="Ribokinase-like"/>
    <property type="match status" value="1"/>
</dbReference>
<keyword evidence="8 12" id="KW-0067">ATP-binding</keyword>
<gene>
    <name evidence="12" type="primary">rbsK</name>
    <name evidence="14" type="ORF">J2S74_000842</name>
</gene>
<evidence type="ECO:0000256" key="3">
    <source>
        <dbReference type="ARBA" id="ARBA00016943"/>
    </source>
</evidence>
<keyword evidence="15" id="KW-1185">Reference proteome</keyword>
<evidence type="ECO:0000313" key="15">
    <source>
        <dbReference type="Proteomes" id="UP001230005"/>
    </source>
</evidence>
<dbReference type="PRINTS" id="PR00990">
    <property type="entry name" value="RIBOKINASE"/>
</dbReference>
<dbReference type="InterPro" id="IPR029056">
    <property type="entry name" value="Ribokinase-like"/>
</dbReference>
<accession>A0ABT9ZQF4</accession>
<evidence type="ECO:0000256" key="2">
    <source>
        <dbReference type="ARBA" id="ARBA00012035"/>
    </source>
</evidence>
<feature type="domain" description="Carbohydrate kinase PfkB" evidence="13">
    <location>
        <begin position="5"/>
        <end position="296"/>
    </location>
</feature>
<keyword evidence="4 12" id="KW-0808">Transferase</keyword>
<dbReference type="RefSeq" id="WP_307322153.1">
    <property type="nucleotide sequence ID" value="NZ_JAUSUG010000002.1"/>
</dbReference>